<evidence type="ECO:0000259" key="3">
    <source>
        <dbReference type="SMART" id="SM01266"/>
    </source>
</evidence>
<name>A0A7S9DVN5_9ALTE</name>
<dbReference type="PANTHER" id="PTHR23416:SF23">
    <property type="entry name" value="ACETYLTRANSFERASE C18B11.09C-RELATED"/>
    <property type="match status" value="1"/>
</dbReference>
<dbReference type="InterPro" id="IPR001451">
    <property type="entry name" value="Hexapep"/>
</dbReference>
<gene>
    <name evidence="4" type="ORF">IT774_11400</name>
</gene>
<dbReference type="SUPFAM" id="SSF51161">
    <property type="entry name" value="Trimeric LpxA-like enzymes"/>
    <property type="match status" value="1"/>
</dbReference>
<evidence type="ECO:0000313" key="5">
    <source>
        <dbReference type="Proteomes" id="UP000595095"/>
    </source>
</evidence>
<accession>A0A7S9DVN5</accession>
<dbReference type="EMBL" id="CP064795">
    <property type="protein sequence ID" value="QPG04794.1"/>
    <property type="molecule type" value="Genomic_DNA"/>
</dbReference>
<dbReference type="RefSeq" id="WP_195809886.1">
    <property type="nucleotide sequence ID" value="NZ_CP064795.1"/>
</dbReference>
<comment type="similarity">
    <text evidence="1">Belongs to the transferase hexapeptide repeat family.</text>
</comment>
<keyword evidence="2 4" id="KW-0808">Transferase</keyword>
<dbReference type="Gene3D" id="2.160.10.10">
    <property type="entry name" value="Hexapeptide repeat proteins"/>
    <property type="match status" value="1"/>
</dbReference>
<dbReference type="InterPro" id="IPR051159">
    <property type="entry name" value="Hexapeptide_acetyltransf"/>
</dbReference>
<dbReference type="Pfam" id="PF12464">
    <property type="entry name" value="Mac"/>
    <property type="match status" value="1"/>
</dbReference>
<dbReference type="GO" id="GO:0008374">
    <property type="term" value="F:O-acyltransferase activity"/>
    <property type="evidence" value="ECO:0007669"/>
    <property type="project" value="TreeGrafter"/>
</dbReference>
<sequence length="172" mass="18625">MSQALYSSQIWQQMVSGRPYQTQAKPLKRARKLAKHRCHKLNQEANKAERQLLIQQLLPHVTEVTLGSGFYCDYGVNIVAAPQLHIGHHVVMLDAAPITFGAKVTIADGVVLASVYHATDSLRRRAGWQHSQPVFIGDNVVIGPGATILPGACIESDTVIAAGQVVTASQPI</sequence>
<dbReference type="GO" id="GO:0016407">
    <property type="term" value="F:acetyltransferase activity"/>
    <property type="evidence" value="ECO:0007669"/>
    <property type="project" value="InterPro"/>
</dbReference>
<protein>
    <submittedName>
        <fullName evidence="4">Sugar O-acetyltransferase</fullName>
    </submittedName>
</protein>
<evidence type="ECO:0000313" key="4">
    <source>
        <dbReference type="EMBL" id="QPG04794.1"/>
    </source>
</evidence>
<dbReference type="SMART" id="SM01266">
    <property type="entry name" value="Mac"/>
    <property type="match status" value="1"/>
</dbReference>
<dbReference type="Pfam" id="PF00132">
    <property type="entry name" value="Hexapep"/>
    <property type="match status" value="1"/>
</dbReference>
<evidence type="ECO:0000256" key="1">
    <source>
        <dbReference type="ARBA" id="ARBA00007274"/>
    </source>
</evidence>
<dbReference type="PANTHER" id="PTHR23416">
    <property type="entry name" value="SIALIC ACID SYNTHASE-RELATED"/>
    <property type="match status" value="1"/>
</dbReference>
<dbReference type="InterPro" id="IPR024688">
    <property type="entry name" value="Mac_dom"/>
</dbReference>
<reference evidence="4 5" key="1">
    <citation type="submission" date="2020-11" db="EMBL/GenBank/DDBJ databases">
        <title>Complete genome sequence for Salinimonas sp. strain G2-b.</title>
        <authorList>
            <person name="Park S.-J."/>
        </authorList>
    </citation>
    <scope>NUCLEOTIDE SEQUENCE [LARGE SCALE GENOMIC DNA]</scope>
    <source>
        <strain evidence="4 5">G2-b</strain>
    </source>
</reference>
<dbReference type="InterPro" id="IPR011004">
    <property type="entry name" value="Trimer_LpxA-like_sf"/>
</dbReference>
<organism evidence="4 5">
    <name type="scientific">Salinimonas marina</name>
    <dbReference type="NCBI Taxonomy" id="2785918"/>
    <lineage>
        <taxon>Bacteria</taxon>
        <taxon>Pseudomonadati</taxon>
        <taxon>Pseudomonadota</taxon>
        <taxon>Gammaproteobacteria</taxon>
        <taxon>Alteromonadales</taxon>
        <taxon>Alteromonadaceae</taxon>
        <taxon>Alteromonas/Salinimonas group</taxon>
        <taxon>Salinimonas</taxon>
    </lineage>
</organism>
<proteinExistence type="inferred from homology"/>
<evidence type="ECO:0000256" key="2">
    <source>
        <dbReference type="ARBA" id="ARBA00022679"/>
    </source>
</evidence>
<dbReference type="Proteomes" id="UP000595095">
    <property type="component" value="Chromosome"/>
</dbReference>
<dbReference type="AlphaFoldDB" id="A0A7S9DVN5"/>
<keyword evidence="5" id="KW-1185">Reference proteome</keyword>
<feature type="domain" description="Maltose/galactoside acetyltransferase" evidence="3">
    <location>
        <begin position="11"/>
        <end position="63"/>
    </location>
</feature>
<dbReference type="KEGG" id="smaa:IT774_11400"/>